<dbReference type="InterPro" id="IPR018485">
    <property type="entry name" value="FGGY_C"/>
</dbReference>
<dbReference type="GO" id="GO:0005975">
    <property type="term" value="P:carbohydrate metabolic process"/>
    <property type="evidence" value="ECO:0007669"/>
    <property type="project" value="InterPro"/>
</dbReference>
<feature type="non-terminal residue" evidence="4">
    <location>
        <position position="1"/>
    </location>
</feature>
<dbReference type="InterPro" id="IPR043129">
    <property type="entry name" value="ATPase_NBD"/>
</dbReference>
<evidence type="ECO:0000313" key="4">
    <source>
        <dbReference type="EMBL" id="GAH84318.1"/>
    </source>
</evidence>
<evidence type="ECO:0000259" key="3">
    <source>
        <dbReference type="Pfam" id="PF02782"/>
    </source>
</evidence>
<keyword evidence="1" id="KW-0808">Transferase</keyword>
<dbReference type="PROSITE" id="PS00445">
    <property type="entry name" value="FGGY_KINASES_2"/>
    <property type="match status" value="1"/>
</dbReference>
<protein>
    <recommendedName>
        <fullName evidence="3">Carbohydrate kinase FGGY C-terminal domain-containing protein</fullName>
    </recommendedName>
</protein>
<proteinExistence type="predicted"/>
<name>X1KQM3_9ZZZZ</name>
<dbReference type="SUPFAM" id="SSF53067">
    <property type="entry name" value="Actin-like ATPase domain"/>
    <property type="match status" value="1"/>
</dbReference>
<dbReference type="AlphaFoldDB" id="X1KQM3"/>
<comment type="caution">
    <text evidence="4">The sequence shown here is derived from an EMBL/GenBank/DDBJ whole genome shotgun (WGS) entry which is preliminary data.</text>
</comment>
<feature type="domain" description="Carbohydrate kinase FGGY C-terminal" evidence="3">
    <location>
        <begin position="2"/>
        <end position="156"/>
    </location>
</feature>
<dbReference type="Gene3D" id="3.30.420.40">
    <property type="match status" value="1"/>
</dbReference>
<dbReference type="PANTHER" id="PTHR43095">
    <property type="entry name" value="SUGAR KINASE"/>
    <property type="match status" value="1"/>
</dbReference>
<dbReference type="GO" id="GO:0016301">
    <property type="term" value="F:kinase activity"/>
    <property type="evidence" value="ECO:0007669"/>
    <property type="project" value="UniProtKB-KW"/>
</dbReference>
<evidence type="ECO:0000256" key="2">
    <source>
        <dbReference type="ARBA" id="ARBA00022777"/>
    </source>
</evidence>
<dbReference type="GO" id="GO:0016773">
    <property type="term" value="F:phosphotransferase activity, alcohol group as acceptor"/>
    <property type="evidence" value="ECO:0007669"/>
    <property type="project" value="InterPro"/>
</dbReference>
<dbReference type="PANTHER" id="PTHR43095:SF2">
    <property type="entry name" value="GLUCONOKINASE"/>
    <property type="match status" value="1"/>
</dbReference>
<accession>X1KQM3</accession>
<organism evidence="4">
    <name type="scientific">marine sediment metagenome</name>
    <dbReference type="NCBI Taxonomy" id="412755"/>
    <lineage>
        <taxon>unclassified sequences</taxon>
        <taxon>metagenomes</taxon>
        <taxon>ecological metagenomes</taxon>
    </lineage>
</organism>
<gene>
    <name evidence="4" type="ORF">S03H2_61541</name>
</gene>
<reference evidence="4" key="1">
    <citation type="journal article" date="2014" name="Front. Microbiol.">
        <title>High frequency of phylogenetically diverse reductive dehalogenase-homologous genes in deep subseafloor sedimentary metagenomes.</title>
        <authorList>
            <person name="Kawai M."/>
            <person name="Futagami T."/>
            <person name="Toyoda A."/>
            <person name="Takaki Y."/>
            <person name="Nishi S."/>
            <person name="Hori S."/>
            <person name="Arai W."/>
            <person name="Tsubouchi T."/>
            <person name="Morono Y."/>
            <person name="Uchiyama I."/>
            <person name="Ito T."/>
            <person name="Fujiyama A."/>
            <person name="Inagaki F."/>
            <person name="Takami H."/>
        </authorList>
    </citation>
    <scope>NUCLEOTIDE SEQUENCE</scope>
    <source>
        <strain evidence="4">Expedition CK06-06</strain>
    </source>
</reference>
<dbReference type="InterPro" id="IPR018483">
    <property type="entry name" value="Carb_kinase_FGGY_CS"/>
</dbReference>
<sequence>EGKWVIEGVMPGTGSALKWFKDNFSQLQIKESEEANTDVYDLLSKEAEQVSPGSNGLLFVPLYVFRKGTIHGLSFNHKRAHMIRAIMESAVLSAQMYLNIIEGMAKVKNTELKVDGGGMNSDFWAQMFADVIDKKILIPEIKDGAALGAAILGFYGLGKYRSLNDAIEEMVRFVGVKNPIKENTKIYKKLIRIFMPAVLDINEKKRVTKNL</sequence>
<dbReference type="InterPro" id="IPR050406">
    <property type="entry name" value="FGGY_Carb_Kinase"/>
</dbReference>
<evidence type="ECO:0000256" key="1">
    <source>
        <dbReference type="ARBA" id="ARBA00022679"/>
    </source>
</evidence>
<dbReference type="Pfam" id="PF02782">
    <property type="entry name" value="FGGY_C"/>
    <property type="match status" value="1"/>
</dbReference>
<keyword evidence="2" id="KW-0418">Kinase</keyword>
<dbReference type="EMBL" id="BARU01039727">
    <property type="protein sequence ID" value="GAH84318.1"/>
    <property type="molecule type" value="Genomic_DNA"/>
</dbReference>